<accession>A0A1J5NYH4</accession>
<gene>
    <name evidence="1" type="ORF">GALL_546550</name>
</gene>
<protein>
    <submittedName>
        <fullName evidence="1">Uncharacterized protein</fullName>
    </submittedName>
</protein>
<dbReference type="EMBL" id="MLJW01008677">
    <property type="protein sequence ID" value="OIQ63802.1"/>
    <property type="molecule type" value="Genomic_DNA"/>
</dbReference>
<organism evidence="1">
    <name type="scientific">mine drainage metagenome</name>
    <dbReference type="NCBI Taxonomy" id="410659"/>
    <lineage>
        <taxon>unclassified sequences</taxon>
        <taxon>metagenomes</taxon>
        <taxon>ecological metagenomes</taxon>
    </lineage>
</organism>
<proteinExistence type="predicted"/>
<evidence type="ECO:0000313" key="1">
    <source>
        <dbReference type="EMBL" id="OIQ63802.1"/>
    </source>
</evidence>
<dbReference type="AlphaFoldDB" id="A0A1J5NYH4"/>
<sequence length="66" mass="7060">MRGYTLSIDRDPSPVANFASLVRATLSHKGRGKGSARNAGYTAAVVTPPSTTMVWPVMKLEASEPR</sequence>
<reference evidence="1" key="1">
    <citation type="submission" date="2016-10" db="EMBL/GenBank/DDBJ databases">
        <title>Sequence of Gallionella enrichment culture.</title>
        <authorList>
            <person name="Poehlein A."/>
            <person name="Muehling M."/>
            <person name="Daniel R."/>
        </authorList>
    </citation>
    <scope>NUCLEOTIDE SEQUENCE</scope>
</reference>
<comment type="caution">
    <text evidence="1">The sequence shown here is derived from an EMBL/GenBank/DDBJ whole genome shotgun (WGS) entry which is preliminary data.</text>
</comment>
<name>A0A1J5NYH4_9ZZZZ</name>